<dbReference type="Pfam" id="PF08803">
    <property type="entry name" value="ydhR"/>
    <property type="match status" value="1"/>
</dbReference>
<dbReference type="RefSeq" id="WP_207873193.1">
    <property type="nucleotide sequence ID" value="NZ_JAPKNA010000004.1"/>
</dbReference>
<sequence>MSTLLYVDFPYPGPWGADMGEAMQELAQSICLEPGLIWKIWTENKEQSKAGGVYLFSDKPSAQAYLDMHSKRLNSFGITGIDARFFDVNQPLTEINAGPLSAAK</sequence>
<accession>A0ABT3VNU5</accession>
<reference evidence="1 2" key="1">
    <citation type="submission" date="2022-11" db="EMBL/GenBank/DDBJ databases">
        <title>Biodiversity and phylogenetic relationships of bacteria.</title>
        <authorList>
            <person name="Machado R.A.R."/>
            <person name="Bhat A."/>
            <person name="Loulou A."/>
            <person name="Kallel S."/>
        </authorList>
    </citation>
    <scope>NUCLEOTIDE SEQUENCE [LARGE SCALE GENOMIC DNA]</scope>
    <source>
        <strain evidence="1 2">DSM 13975</strain>
    </source>
</reference>
<evidence type="ECO:0000313" key="1">
    <source>
        <dbReference type="EMBL" id="MCX5465201.1"/>
    </source>
</evidence>
<keyword evidence="1" id="KW-0560">Oxidoreductase</keyword>
<evidence type="ECO:0000313" key="2">
    <source>
        <dbReference type="Proteomes" id="UP001209916"/>
    </source>
</evidence>
<dbReference type="PANTHER" id="PTHR39169:SF1">
    <property type="entry name" value="MONOOXYGENASE YDHR-RELATED"/>
    <property type="match status" value="1"/>
</dbReference>
<dbReference type="GO" id="GO:0004497">
    <property type="term" value="F:monooxygenase activity"/>
    <property type="evidence" value="ECO:0007669"/>
    <property type="project" value="UniProtKB-KW"/>
</dbReference>
<comment type="caution">
    <text evidence="1">The sequence shown here is derived from an EMBL/GenBank/DDBJ whole genome shotgun (WGS) entry which is preliminary data.</text>
</comment>
<dbReference type="Proteomes" id="UP001209916">
    <property type="component" value="Unassembled WGS sequence"/>
</dbReference>
<keyword evidence="1" id="KW-0503">Monooxygenase</keyword>
<dbReference type="NCBIfam" id="NF008333">
    <property type="entry name" value="PRK11118.1"/>
    <property type="match status" value="1"/>
</dbReference>
<dbReference type="Gene3D" id="3.30.70.100">
    <property type="match status" value="1"/>
</dbReference>
<organism evidence="1 2">
    <name type="scientific">Alcaligenes parafaecalis</name>
    <dbReference type="NCBI Taxonomy" id="171260"/>
    <lineage>
        <taxon>Bacteria</taxon>
        <taxon>Pseudomonadati</taxon>
        <taxon>Pseudomonadota</taxon>
        <taxon>Betaproteobacteria</taxon>
        <taxon>Burkholderiales</taxon>
        <taxon>Alcaligenaceae</taxon>
        <taxon>Alcaligenes</taxon>
    </lineage>
</organism>
<gene>
    <name evidence="1" type="ORF">OSH09_13510</name>
</gene>
<dbReference type="PANTHER" id="PTHR39169">
    <property type="match status" value="1"/>
</dbReference>
<dbReference type="EMBL" id="JAPKNA010000004">
    <property type="protein sequence ID" value="MCX5465201.1"/>
    <property type="molecule type" value="Genomic_DNA"/>
</dbReference>
<name>A0ABT3VNU5_9BURK</name>
<keyword evidence="2" id="KW-1185">Reference proteome</keyword>
<proteinExistence type="predicted"/>
<dbReference type="SUPFAM" id="SSF54909">
    <property type="entry name" value="Dimeric alpha+beta barrel"/>
    <property type="match status" value="1"/>
</dbReference>
<protein>
    <submittedName>
        <fullName evidence="1">Monooxygenase</fullName>
    </submittedName>
</protein>
<dbReference type="InterPro" id="IPR014910">
    <property type="entry name" value="YdhR"/>
</dbReference>
<dbReference type="InterPro" id="IPR011008">
    <property type="entry name" value="Dimeric_a/b-barrel"/>
</dbReference>